<reference evidence="4 5" key="1">
    <citation type="submission" date="2016-10" db="EMBL/GenBank/DDBJ databases">
        <authorList>
            <person name="de Groot N.N."/>
        </authorList>
    </citation>
    <scope>NUCLEOTIDE SEQUENCE [LARGE SCALE GENOMIC DNA]</scope>
    <source>
        <strain evidence="4 5">DSM 21228</strain>
    </source>
</reference>
<dbReference type="STRING" id="525918.SAMN05660964_00689"/>
<dbReference type="PANTHER" id="PTHR38687:SF1">
    <property type="entry name" value="CELL DIVISION PROTEIN DEDD"/>
    <property type="match status" value="1"/>
</dbReference>
<dbReference type="PANTHER" id="PTHR38687">
    <property type="entry name" value="CELL DIVISION PROTEIN DEDD-RELATED"/>
    <property type="match status" value="1"/>
</dbReference>
<gene>
    <name evidence="4" type="ORF">SAMN05660964_00689</name>
</gene>
<dbReference type="Proteomes" id="UP000199397">
    <property type="component" value="Unassembled WGS sequence"/>
</dbReference>
<dbReference type="GO" id="GO:0032153">
    <property type="term" value="C:cell division site"/>
    <property type="evidence" value="ECO:0007669"/>
    <property type="project" value="TreeGrafter"/>
</dbReference>
<feature type="compositionally biased region" description="Polar residues" evidence="1">
    <location>
        <begin position="86"/>
        <end position="98"/>
    </location>
</feature>
<feature type="transmembrane region" description="Helical" evidence="2">
    <location>
        <begin position="20"/>
        <end position="41"/>
    </location>
</feature>
<dbReference type="GO" id="GO:0032506">
    <property type="term" value="P:cytokinetic process"/>
    <property type="evidence" value="ECO:0007669"/>
    <property type="project" value="TreeGrafter"/>
</dbReference>
<dbReference type="InterPro" id="IPR007730">
    <property type="entry name" value="SPOR-like_dom"/>
</dbReference>
<evidence type="ECO:0000256" key="1">
    <source>
        <dbReference type="SAM" id="MobiDB-lite"/>
    </source>
</evidence>
<dbReference type="GO" id="GO:0042834">
    <property type="term" value="F:peptidoglycan binding"/>
    <property type="evidence" value="ECO:0007669"/>
    <property type="project" value="InterPro"/>
</dbReference>
<feature type="region of interest" description="Disordered" evidence="1">
    <location>
        <begin position="127"/>
        <end position="174"/>
    </location>
</feature>
<dbReference type="Gene3D" id="3.30.70.1070">
    <property type="entry name" value="Sporulation related repeat"/>
    <property type="match status" value="1"/>
</dbReference>
<dbReference type="InterPro" id="IPR036680">
    <property type="entry name" value="SPOR-like_sf"/>
</dbReference>
<dbReference type="RefSeq" id="WP_093065432.1">
    <property type="nucleotide sequence ID" value="NZ_FNQP01000003.1"/>
</dbReference>
<dbReference type="SUPFAM" id="SSF110997">
    <property type="entry name" value="Sporulation related repeat"/>
    <property type="match status" value="1"/>
</dbReference>
<dbReference type="GO" id="GO:0030428">
    <property type="term" value="C:cell septum"/>
    <property type="evidence" value="ECO:0007669"/>
    <property type="project" value="TreeGrafter"/>
</dbReference>
<organism evidence="4 5">
    <name type="scientific">Thiothrix caldifontis</name>
    <dbReference type="NCBI Taxonomy" id="525918"/>
    <lineage>
        <taxon>Bacteria</taxon>
        <taxon>Pseudomonadati</taxon>
        <taxon>Pseudomonadota</taxon>
        <taxon>Gammaproteobacteria</taxon>
        <taxon>Thiotrichales</taxon>
        <taxon>Thiotrichaceae</taxon>
        <taxon>Thiothrix</taxon>
    </lineage>
</organism>
<accession>A0A1H3XH27</accession>
<feature type="region of interest" description="Disordered" evidence="1">
    <location>
        <begin position="47"/>
        <end position="106"/>
    </location>
</feature>
<evidence type="ECO:0000259" key="3">
    <source>
        <dbReference type="PROSITE" id="PS51724"/>
    </source>
</evidence>
<keyword evidence="2" id="KW-1133">Transmembrane helix</keyword>
<evidence type="ECO:0000256" key="2">
    <source>
        <dbReference type="SAM" id="Phobius"/>
    </source>
</evidence>
<proteinExistence type="predicted"/>
<feature type="compositionally biased region" description="Low complexity" evidence="1">
    <location>
        <begin position="65"/>
        <end position="81"/>
    </location>
</feature>
<sequence length="255" mass="26677">MTKDFKKQAAAGSAFGQYGLGWMVGGVAIGLLIGAGMYALANKGNAPDATATTPPGINTANLSETTNPATSTLSTTDVTATGDNGGTSTPQNLSSQDQPSDETPGFSYHAVLPQLEIDVPLAVQVEQQTTATKEPRDTKKQAAVEPPPKQADKKTVAVNTPKADTPKPETKKAPPAAAITGANALQIGSYKTPDQAADMQNRLKKKGLNSRVETANIQGTTWFRVRVGPASSPEMLQKWQQTLSGMGISPMAIRM</sequence>
<dbReference type="OrthoDB" id="8558195at2"/>
<feature type="compositionally biased region" description="Basic and acidic residues" evidence="1">
    <location>
        <begin position="133"/>
        <end position="142"/>
    </location>
</feature>
<keyword evidence="2" id="KW-0472">Membrane</keyword>
<dbReference type="AlphaFoldDB" id="A0A1H3XH27"/>
<keyword evidence="5" id="KW-1185">Reference proteome</keyword>
<dbReference type="InterPro" id="IPR052521">
    <property type="entry name" value="Cell_div_SPOR-domain"/>
</dbReference>
<protein>
    <submittedName>
        <fullName evidence="4">Sporulation related domain-containing protein</fullName>
    </submittedName>
</protein>
<feature type="compositionally biased region" description="Polar residues" evidence="1">
    <location>
        <begin position="50"/>
        <end position="64"/>
    </location>
</feature>
<dbReference type="Pfam" id="PF05036">
    <property type="entry name" value="SPOR"/>
    <property type="match status" value="1"/>
</dbReference>
<dbReference type="EMBL" id="FNQP01000003">
    <property type="protein sequence ID" value="SDZ98520.1"/>
    <property type="molecule type" value="Genomic_DNA"/>
</dbReference>
<keyword evidence="2" id="KW-0812">Transmembrane</keyword>
<evidence type="ECO:0000313" key="5">
    <source>
        <dbReference type="Proteomes" id="UP000199397"/>
    </source>
</evidence>
<dbReference type="PROSITE" id="PS51724">
    <property type="entry name" value="SPOR"/>
    <property type="match status" value="1"/>
</dbReference>
<name>A0A1H3XH27_9GAMM</name>
<evidence type="ECO:0000313" key="4">
    <source>
        <dbReference type="EMBL" id="SDZ98520.1"/>
    </source>
</evidence>
<feature type="domain" description="SPOR" evidence="3">
    <location>
        <begin position="177"/>
        <end position="255"/>
    </location>
</feature>